<evidence type="ECO:0000313" key="3">
    <source>
        <dbReference type="EMBL" id="GMA94791.1"/>
    </source>
</evidence>
<evidence type="ECO:0000256" key="1">
    <source>
        <dbReference type="SAM" id="MobiDB-lite"/>
    </source>
</evidence>
<protein>
    <submittedName>
        <fullName evidence="3">Uncharacterized protein</fullName>
    </submittedName>
</protein>
<dbReference type="Proteomes" id="UP001157034">
    <property type="component" value="Unassembled WGS sequence"/>
</dbReference>
<keyword evidence="2" id="KW-0812">Transmembrane</keyword>
<gene>
    <name evidence="3" type="ORF">GCM10025881_16150</name>
</gene>
<keyword evidence="2" id="KW-1133">Transmembrane helix</keyword>
<feature type="region of interest" description="Disordered" evidence="1">
    <location>
        <begin position="278"/>
        <end position="299"/>
    </location>
</feature>
<feature type="transmembrane region" description="Helical" evidence="2">
    <location>
        <begin position="21"/>
        <end position="51"/>
    </location>
</feature>
<dbReference type="EMBL" id="BSVB01000001">
    <property type="protein sequence ID" value="GMA94791.1"/>
    <property type="molecule type" value="Genomic_DNA"/>
</dbReference>
<comment type="caution">
    <text evidence="3">The sequence shown here is derived from an EMBL/GenBank/DDBJ whole genome shotgun (WGS) entry which is preliminary data.</text>
</comment>
<feature type="transmembrane region" description="Helical" evidence="2">
    <location>
        <begin position="145"/>
        <end position="178"/>
    </location>
</feature>
<keyword evidence="4" id="KW-1185">Reference proteome</keyword>
<reference evidence="4" key="1">
    <citation type="journal article" date="2019" name="Int. J. Syst. Evol. Microbiol.">
        <title>The Global Catalogue of Microorganisms (GCM) 10K type strain sequencing project: providing services to taxonomists for standard genome sequencing and annotation.</title>
        <authorList>
            <consortium name="The Broad Institute Genomics Platform"/>
            <consortium name="The Broad Institute Genome Sequencing Center for Infectious Disease"/>
            <person name="Wu L."/>
            <person name="Ma J."/>
        </authorList>
    </citation>
    <scope>NUCLEOTIDE SEQUENCE [LARGE SCALE GENOMIC DNA]</scope>
    <source>
        <strain evidence="4">NBRC 108894</strain>
    </source>
</reference>
<feature type="transmembrane region" description="Helical" evidence="2">
    <location>
        <begin position="247"/>
        <end position="268"/>
    </location>
</feature>
<evidence type="ECO:0000256" key="2">
    <source>
        <dbReference type="SAM" id="Phobius"/>
    </source>
</evidence>
<keyword evidence="2" id="KW-0472">Membrane</keyword>
<accession>A0ABQ6K7R8</accession>
<dbReference type="RefSeq" id="WP_284253681.1">
    <property type="nucleotide sequence ID" value="NZ_BAAAQO010000002.1"/>
</dbReference>
<proteinExistence type="predicted"/>
<feature type="transmembrane region" description="Helical" evidence="2">
    <location>
        <begin position="63"/>
        <end position="86"/>
    </location>
</feature>
<sequence>MGTASARSRESQGTSARPSTGSVLVGLATGLGPLHLIVVGLTISVAVWAWFAMIIGSGPDWDTFGWTFFLTSVAGGLLQIIAVFWIDGTGSLRERLTVRVAEGPRGVPLLLLVPAVVYAIVFFASARPDIPADGFEYGWSVYQAIGVLLMLSVVGAALGGGVAFIIMVPIGILVAAVLPRTQAERDGTSRSTAFGTMTPLNLVAGVAILAGAVSFAIAMQFVLAAGSGSTRADMARQFVALVSLRGGLLPTIWALASIALIVVGAVVSNREQDAGLRRAARAVSGPAAPRSGSGSHPHR</sequence>
<feature type="compositionally biased region" description="Low complexity" evidence="1">
    <location>
        <begin position="282"/>
        <end position="299"/>
    </location>
</feature>
<feature type="transmembrane region" description="Helical" evidence="2">
    <location>
        <begin position="107"/>
        <end position="125"/>
    </location>
</feature>
<feature type="transmembrane region" description="Helical" evidence="2">
    <location>
        <begin position="199"/>
        <end position="227"/>
    </location>
</feature>
<organism evidence="3 4">
    <name type="scientific">Pseudolysinimonas kribbensis</name>
    <dbReference type="NCBI Taxonomy" id="433641"/>
    <lineage>
        <taxon>Bacteria</taxon>
        <taxon>Bacillati</taxon>
        <taxon>Actinomycetota</taxon>
        <taxon>Actinomycetes</taxon>
        <taxon>Micrococcales</taxon>
        <taxon>Microbacteriaceae</taxon>
        <taxon>Pseudolysinimonas</taxon>
    </lineage>
</organism>
<name>A0ABQ6K7R8_9MICO</name>
<evidence type="ECO:0000313" key="4">
    <source>
        <dbReference type="Proteomes" id="UP001157034"/>
    </source>
</evidence>
<feature type="region of interest" description="Disordered" evidence="1">
    <location>
        <begin position="1"/>
        <end position="21"/>
    </location>
</feature>
<feature type="compositionally biased region" description="Polar residues" evidence="1">
    <location>
        <begin position="11"/>
        <end position="21"/>
    </location>
</feature>